<dbReference type="KEGG" id="phon:BH719_07885"/>
<protein>
    <recommendedName>
        <fullName evidence="4">DUF3060 domain-containing protein</fullName>
    </recommendedName>
</protein>
<evidence type="ECO:0008006" key="4">
    <source>
        <dbReference type="Google" id="ProtNLM"/>
    </source>
</evidence>
<feature type="chain" id="PRO_5009105538" description="DUF3060 domain-containing protein" evidence="1">
    <location>
        <begin position="26"/>
        <end position="176"/>
    </location>
</feature>
<gene>
    <name evidence="2" type="ORF">BH719_07885</name>
</gene>
<evidence type="ECO:0000256" key="1">
    <source>
        <dbReference type="SAM" id="SignalP"/>
    </source>
</evidence>
<reference evidence="2 3" key="1">
    <citation type="submission" date="2016-09" db="EMBL/GenBank/DDBJ databases">
        <title>Complete genome sequence of Actinomyces hongkongensis HKU8.</title>
        <authorList>
            <person name="Gao Y.-X."/>
            <person name="Zhou Y.-Y."/>
            <person name="Xie Y."/>
            <person name="Wang M."/>
            <person name="Wang S.-J."/>
            <person name="Shen S.-G."/>
        </authorList>
    </citation>
    <scope>NUCLEOTIDE SEQUENCE [LARGE SCALE GENOMIC DNA]</scope>
    <source>
        <strain evidence="2 3">HKU8</strain>
    </source>
</reference>
<evidence type="ECO:0000313" key="2">
    <source>
        <dbReference type="EMBL" id="AOS47768.1"/>
    </source>
</evidence>
<accession>A0A1D8B3P7</accession>
<dbReference type="OrthoDB" id="3268611at2"/>
<dbReference type="AlphaFoldDB" id="A0A1D8B3P7"/>
<feature type="signal peptide" evidence="1">
    <location>
        <begin position="1"/>
        <end position="25"/>
    </location>
</feature>
<organism evidence="2 3">
    <name type="scientific">Pauljensenia hongkongensis</name>
    <dbReference type="NCBI Taxonomy" id="178339"/>
    <lineage>
        <taxon>Bacteria</taxon>
        <taxon>Bacillati</taxon>
        <taxon>Actinomycetota</taxon>
        <taxon>Actinomycetes</taxon>
        <taxon>Actinomycetales</taxon>
        <taxon>Actinomycetaceae</taxon>
        <taxon>Pauljensenia</taxon>
    </lineage>
</organism>
<dbReference type="Proteomes" id="UP000095214">
    <property type="component" value="Chromosome"/>
</dbReference>
<dbReference type="InterPro" id="IPR021417">
    <property type="entry name" value="DUF3060"/>
</dbReference>
<keyword evidence="1" id="KW-0732">Signal</keyword>
<proteinExistence type="predicted"/>
<dbReference type="STRING" id="178339.BH719_07885"/>
<dbReference type="RefSeq" id="WP_009744299.1">
    <property type="nucleotide sequence ID" value="NZ_CP017298.1"/>
</dbReference>
<sequence>MSIRKSPLAVLASISIAAAAGFALSACGSNNATPAQDAASSAAGAEAAGNAASSAAGAAGNAASSAAGAAGNAASSAADSAGNALSGDGVYTIDESNTTVALPSGTKTVVVNASNVDVTGGDVTEIKVNGSENDIHVNSAQRVSFSGSDNEIYYVQGPAPQVASDTGAENTVEQGR</sequence>
<name>A0A1D8B3P7_9ACTO</name>
<dbReference type="Pfam" id="PF11259">
    <property type="entry name" value="DUF3060"/>
    <property type="match status" value="1"/>
</dbReference>
<dbReference type="EMBL" id="CP017298">
    <property type="protein sequence ID" value="AOS47768.1"/>
    <property type="molecule type" value="Genomic_DNA"/>
</dbReference>
<evidence type="ECO:0000313" key="3">
    <source>
        <dbReference type="Proteomes" id="UP000095214"/>
    </source>
</evidence>
<keyword evidence="3" id="KW-1185">Reference proteome</keyword>
<dbReference type="PROSITE" id="PS51257">
    <property type="entry name" value="PROKAR_LIPOPROTEIN"/>
    <property type="match status" value="1"/>
</dbReference>